<keyword evidence="4" id="KW-0646">Protease inhibitor</keyword>
<feature type="disulfide bond" evidence="9">
    <location>
        <begin position="41"/>
        <end position="46"/>
    </location>
</feature>
<dbReference type="PIR" id="S36032">
    <property type="entry name" value="S36032"/>
</dbReference>
<evidence type="ECO:0007829" key="9">
    <source>
        <dbReference type="PDB" id="1E0F"/>
    </source>
</evidence>
<feature type="disulfide bond" evidence="9">
    <location>
        <begin position="30"/>
        <end position="39"/>
    </location>
</feature>
<organism evidence="8">
    <name type="scientific">Haemadipsa sylvestris</name>
    <name type="common">Indian leech</name>
    <dbReference type="NCBI Taxonomy" id="13555"/>
    <lineage>
        <taxon>Eukaryota</taxon>
        <taxon>Metazoa</taxon>
        <taxon>Spiralia</taxon>
        <taxon>Lophotrochozoa</taxon>
        <taxon>Annelida</taxon>
        <taxon>Clitellata</taxon>
        <taxon>Hirudinea</taxon>
        <taxon>Hirudinida</taxon>
        <taxon>Hirudiniformes</taxon>
        <taxon>Haemadipsidae</taxon>
        <taxon>Haemadipsa</taxon>
    </lineage>
</organism>
<accession>Q26301</accession>
<evidence type="ECO:0000256" key="1">
    <source>
        <dbReference type="ARBA" id="ARBA00004613"/>
    </source>
</evidence>
<keyword evidence="5" id="KW-0722">Serine protease inhibitor</keyword>
<evidence type="ECO:0000256" key="2">
    <source>
        <dbReference type="ARBA" id="ARBA00007344"/>
    </source>
</evidence>
<dbReference type="InterPro" id="IPR024793">
    <property type="entry name" value="Hirudin"/>
</dbReference>
<dbReference type="PIRSF" id="PIRSF001640">
    <property type="entry name" value="Hirudin"/>
    <property type="match status" value="1"/>
</dbReference>
<dbReference type="MEROPS" id="I14.002"/>
<dbReference type="SMR" id="Q25163"/>
<name>Q25163_HAESL</name>
<comment type="subcellular location">
    <subcellularLocation>
        <location evidence="1">Secreted</location>
    </subcellularLocation>
</comment>
<feature type="compositionally biased region" description="Acidic residues" evidence="6">
    <location>
        <begin position="66"/>
        <end position="77"/>
    </location>
</feature>
<dbReference type="InterPro" id="IPR011061">
    <property type="entry name" value="Hirudin/antistatin"/>
</dbReference>
<proteinExistence type="evidence at protein level"/>
<feature type="disulfide bond" evidence="9">
    <location>
        <begin position="41"/>
        <end position="52"/>
    </location>
</feature>
<dbReference type="EMBL" id="Z19864">
    <property type="protein sequence ID" value="CAA79672.1"/>
    <property type="molecule type" value="mRNA"/>
</dbReference>
<evidence type="ECO:0000256" key="5">
    <source>
        <dbReference type="ARBA" id="ARBA00022900"/>
    </source>
</evidence>
<dbReference type="PDBsum" id="1E0F"/>
<protein>
    <submittedName>
        <fullName evidence="8">Thrombininhibitor</fullName>
    </submittedName>
</protein>
<evidence type="ECO:0000256" key="4">
    <source>
        <dbReference type="ARBA" id="ARBA00022690"/>
    </source>
</evidence>
<dbReference type="AlphaFoldDB" id="Q25163"/>
<feature type="disulfide bond" evidence="9">
    <location>
        <begin position="46"/>
        <end position="57"/>
    </location>
</feature>
<keyword evidence="7" id="KW-0732">Signal</keyword>
<feature type="region of interest" description="Disordered" evidence="6">
    <location>
        <begin position="55"/>
        <end position="77"/>
    </location>
</feature>
<dbReference type="GO" id="GO:0005576">
    <property type="term" value="C:extracellular region"/>
    <property type="evidence" value="ECO:0007669"/>
    <property type="project" value="UniProtKB-SubCell"/>
</dbReference>
<dbReference type="Gene3D" id="2.70.10.10">
    <property type="entry name" value="Thrombin Inhibitor (Hirudin), subunit I"/>
    <property type="match status" value="1"/>
</dbReference>
<dbReference type="Pfam" id="PF09065">
    <property type="entry name" value="Haemadin"/>
    <property type="match status" value="1"/>
</dbReference>
<evidence type="ECO:0000256" key="3">
    <source>
        <dbReference type="ARBA" id="ARBA00022525"/>
    </source>
</evidence>
<dbReference type="GO" id="GO:0004867">
    <property type="term" value="F:serine-type endopeptidase inhibitor activity"/>
    <property type="evidence" value="ECO:0007669"/>
    <property type="project" value="UniProtKB-KW"/>
</dbReference>
<dbReference type="PDB" id="1E0F">
    <property type="method" value="X-ray"/>
    <property type="resolution" value="3.10 A"/>
    <property type="chains" value="I/J/K=21-77"/>
</dbReference>
<reference evidence="9" key="2">
    <citation type="journal article" date="2000" name="EMBO J.">
        <title>Crystal structure of the human alpha-thrombin-haemadin complex: an exosite II-binding inhibitor.</title>
        <authorList>
            <person name="Richardson J.L."/>
            <person name="Kroger B."/>
            <person name="Hoeffken W."/>
            <person name="Sadler J.E."/>
            <person name="Pereira P."/>
            <person name="Huber R."/>
            <person name="Bode W."/>
            <person name="Fuentes-Prior P."/>
        </authorList>
    </citation>
    <scope>X-RAY CRYSTALLOGRAPHY (3.10 ANGSTROMS) OF 21-77</scope>
    <scope>DISULFIDE BONDS</scope>
</reference>
<evidence type="ECO:0000256" key="7">
    <source>
        <dbReference type="SAM" id="SignalP"/>
    </source>
</evidence>
<reference evidence="8" key="1">
    <citation type="journal article" date="1993" name="J. Biol. Chem.">
        <title>Isolation, sequence analysis, and cloning of haemadin. An anticoagulant peptide from the Indian leech.</title>
        <authorList>
            <person name="Strube K."/>
            <person name="Krvger B."/>
            <person name="Bialojan S."/>
            <person name="Otte M."/>
            <person name="Dodt J."/>
        </authorList>
    </citation>
    <scope>NUCLEOTIDE SEQUENCE</scope>
    <source>
        <strain evidence="8">Blanchard</strain>
    </source>
</reference>
<keyword evidence="9" id="KW-0002">3D-structure</keyword>
<dbReference type="InterPro" id="IPR000429">
    <property type="entry name" value="Prot_inh_hirudin"/>
</dbReference>
<evidence type="ECO:0000256" key="6">
    <source>
        <dbReference type="SAM" id="MobiDB-lite"/>
    </source>
</evidence>
<feature type="chain" id="PRO_5004202786" evidence="7">
    <location>
        <begin position="21"/>
        <end position="77"/>
    </location>
</feature>
<evidence type="ECO:0000313" key="8">
    <source>
        <dbReference type="EMBL" id="CAA79672.1"/>
    </source>
</evidence>
<dbReference type="SUPFAM" id="SSF57262">
    <property type="entry name" value="Leech antihemostatic proteins"/>
    <property type="match status" value="1"/>
</dbReference>
<dbReference type="InterPro" id="IPR015150">
    <property type="entry name" value="Haemadin"/>
</dbReference>
<keyword evidence="3" id="KW-0964">Secreted</keyword>
<feature type="signal peptide" evidence="7">
    <location>
        <begin position="1"/>
        <end position="20"/>
    </location>
</feature>
<comment type="similarity">
    <text evidence="2">Belongs to the protease inhibitor I14 (hirudin) family.</text>
</comment>
<dbReference type="EvolutionaryTrace" id="Q25163"/>
<accession>Q25163</accession>
<sequence precursor="true">MFSTKMFVVFVAVCICVTQSIRFGMGKVPCPDGEVGYTCDCGEKICLYGQSCNDGQCSGDPKPSSEFEEFEIDEEEK</sequence>